<dbReference type="CDD" id="cd00130">
    <property type="entry name" value="PAS"/>
    <property type="match status" value="1"/>
</dbReference>
<accession>A0A2G6K9Y5</accession>
<sequence length="594" mass="68405">MTNPIVEEQATVLVVDDDQSNLHLLVNYLSSIGFKVLPLKHGEHVFELLNRQQPDMILLDILMPDIDGFEICRRLKASPETRNIPVIFMSALSETIDKVKGLRLGAVDYITKPLQLEETLARIQTHLTIRRLQQQLQDQNTFLARQKIRFERLAEATFEGIVIQNDERIVEANEALLTLFTYQRDELFERPFLDLIHPSERDAVEQYLLNANTPPYQTCGLRKDGSAFFIEMQTKTMPYQETALRVIAIRDITWCREMEQKTAQLERENIELRANIKERYRFGDIIGKSQAMQDIYERILNAAASDAHVAIYGESGTGKELIAHTIHAHSSRHTSEFVTVNCGALPENLFESEFFGYRKGAFTGANHDKPGYFDLAHRGTLFLDEVGELTVTEQVKLLRVIETGEYRPLGSTVSSSVDVRIIAATNRNVTELRRQGLLRDDFFYRVHVITFTTPPLRERKDDIPLLIDHFLEQHTSIGKRPVLPGKIAETLYAYNWPGNVRELRNVLHRYLAGQPLEFDEAISSESHGFNPENLGEEIRPLRATLEAFEKRYILMALNEHRWHREHTAKALKLPLRTLQRKMKNLGLSKRKNMP</sequence>
<dbReference type="Pfam" id="PF02954">
    <property type="entry name" value="HTH_8"/>
    <property type="match status" value="1"/>
</dbReference>
<dbReference type="InterPro" id="IPR035965">
    <property type="entry name" value="PAS-like_dom_sf"/>
</dbReference>
<dbReference type="PANTHER" id="PTHR32071">
    <property type="entry name" value="TRANSCRIPTIONAL REGULATORY PROTEIN"/>
    <property type="match status" value="1"/>
</dbReference>
<dbReference type="GO" id="GO:0000160">
    <property type="term" value="P:phosphorelay signal transduction system"/>
    <property type="evidence" value="ECO:0007669"/>
    <property type="project" value="InterPro"/>
</dbReference>
<comment type="caution">
    <text evidence="9">The sequence shown here is derived from an EMBL/GenBank/DDBJ whole genome shotgun (WGS) entry which is preliminary data.</text>
</comment>
<gene>
    <name evidence="9" type="ORF">CSA56_16360</name>
</gene>
<dbReference type="Gene3D" id="3.40.50.300">
    <property type="entry name" value="P-loop containing nucleotide triphosphate hydrolases"/>
    <property type="match status" value="1"/>
</dbReference>
<evidence type="ECO:0000256" key="5">
    <source>
        <dbReference type="PROSITE-ProRule" id="PRU00169"/>
    </source>
</evidence>
<feature type="modified residue" description="4-aspartylphosphate" evidence="5">
    <location>
        <position position="60"/>
    </location>
</feature>
<dbReference type="Gene3D" id="1.10.10.60">
    <property type="entry name" value="Homeodomain-like"/>
    <property type="match status" value="1"/>
</dbReference>
<dbReference type="Gene3D" id="3.30.450.20">
    <property type="entry name" value="PAS domain"/>
    <property type="match status" value="1"/>
</dbReference>
<evidence type="ECO:0000256" key="2">
    <source>
        <dbReference type="ARBA" id="ARBA00022840"/>
    </source>
</evidence>
<dbReference type="InterPro" id="IPR000014">
    <property type="entry name" value="PAS"/>
</dbReference>
<proteinExistence type="predicted"/>
<dbReference type="SUPFAM" id="SSF46689">
    <property type="entry name" value="Homeodomain-like"/>
    <property type="match status" value="1"/>
</dbReference>
<dbReference type="SUPFAM" id="SSF55785">
    <property type="entry name" value="PYP-like sensor domain (PAS domain)"/>
    <property type="match status" value="1"/>
</dbReference>
<evidence type="ECO:0000259" key="8">
    <source>
        <dbReference type="PROSITE" id="PS50112"/>
    </source>
</evidence>
<keyword evidence="3" id="KW-0805">Transcription regulation</keyword>
<evidence type="ECO:0000259" key="7">
    <source>
        <dbReference type="PROSITE" id="PS50110"/>
    </source>
</evidence>
<dbReference type="NCBIfam" id="TIGR00229">
    <property type="entry name" value="sensory_box"/>
    <property type="match status" value="1"/>
</dbReference>
<feature type="domain" description="Response regulatory" evidence="7">
    <location>
        <begin position="11"/>
        <end position="127"/>
    </location>
</feature>
<dbReference type="Gene3D" id="3.40.50.2300">
    <property type="match status" value="1"/>
</dbReference>
<dbReference type="PROSITE" id="PS50110">
    <property type="entry name" value="RESPONSE_REGULATORY"/>
    <property type="match status" value="1"/>
</dbReference>
<organism evidence="9 10">
    <name type="scientific">candidate division KSB3 bacterium</name>
    <dbReference type="NCBI Taxonomy" id="2044937"/>
    <lineage>
        <taxon>Bacteria</taxon>
        <taxon>candidate division KSB3</taxon>
    </lineage>
</organism>
<dbReference type="PROSITE" id="PS50112">
    <property type="entry name" value="PAS"/>
    <property type="match status" value="1"/>
</dbReference>
<dbReference type="SMART" id="SM00382">
    <property type="entry name" value="AAA"/>
    <property type="match status" value="1"/>
</dbReference>
<dbReference type="SMART" id="SM00448">
    <property type="entry name" value="REC"/>
    <property type="match status" value="1"/>
</dbReference>
<dbReference type="InterPro" id="IPR027417">
    <property type="entry name" value="P-loop_NTPase"/>
</dbReference>
<dbReference type="InterPro" id="IPR003593">
    <property type="entry name" value="AAA+_ATPase"/>
</dbReference>
<dbReference type="SUPFAM" id="SSF52172">
    <property type="entry name" value="CheY-like"/>
    <property type="match status" value="1"/>
</dbReference>
<dbReference type="InterPro" id="IPR001789">
    <property type="entry name" value="Sig_transdc_resp-reg_receiver"/>
</dbReference>
<evidence type="ECO:0000313" key="9">
    <source>
        <dbReference type="EMBL" id="PIE32180.1"/>
    </source>
</evidence>
<name>A0A2G6K9Y5_9BACT</name>
<dbReference type="EMBL" id="PDSK01000117">
    <property type="protein sequence ID" value="PIE32180.1"/>
    <property type="molecule type" value="Genomic_DNA"/>
</dbReference>
<evidence type="ECO:0000256" key="1">
    <source>
        <dbReference type="ARBA" id="ARBA00022741"/>
    </source>
</evidence>
<dbReference type="FunFam" id="3.40.50.300:FF:000006">
    <property type="entry name" value="DNA-binding transcriptional regulator NtrC"/>
    <property type="match status" value="1"/>
</dbReference>
<keyword evidence="1" id="KW-0547">Nucleotide-binding</keyword>
<dbReference type="InterPro" id="IPR058031">
    <property type="entry name" value="AAA_lid_NorR"/>
</dbReference>
<evidence type="ECO:0000256" key="3">
    <source>
        <dbReference type="ARBA" id="ARBA00023015"/>
    </source>
</evidence>
<dbReference type="CDD" id="cd00009">
    <property type="entry name" value="AAA"/>
    <property type="match status" value="1"/>
</dbReference>
<dbReference type="InterPro" id="IPR011006">
    <property type="entry name" value="CheY-like_superfamily"/>
</dbReference>
<feature type="domain" description="Sigma-54 factor interaction" evidence="6">
    <location>
        <begin position="285"/>
        <end position="512"/>
    </location>
</feature>
<evidence type="ECO:0000313" key="10">
    <source>
        <dbReference type="Proteomes" id="UP000230821"/>
    </source>
</evidence>
<dbReference type="Pfam" id="PF00072">
    <property type="entry name" value="Response_reg"/>
    <property type="match status" value="1"/>
</dbReference>
<dbReference type="SMART" id="SM00091">
    <property type="entry name" value="PAS"/>
    <property type="match status" value="1"/>
</dbReference>
<keyword evidence="4" id="KW-0804">Transcription</keyword>
<dbReference type="PROSITE" id="PS00688">
    <property type="entry name" value="SIGMA54_INTERACT_3"/>
    <property type="match status" value="1"/>
</dbReference>
<dbReference type="InterPro" id="IPR002197">
    <property type="entry name" value="HTH_Fis"/>
</dbReference>
<dbReference type="GO" id="GO:0006355">
    <property type="term" value="P:regulation of DNA-templated transcription"/>
    <property type="evidence" value="ECO:0007669"/>
    <property type="project" value="InterPro"/>
</dbReference>
<dbReference type="SUPFAM" id="SSF52540">
    <property type="entry name" value="P-loop containing nucleoside triphosphate hydrolases"/>
    <property type="match status" value="1"/>
</dbReference>
<dbReference type="InterPro" id="IPR025944">
    <property type="entry name" value="Sigma_54_int_dom_CS"/>
</dbReference>
<dbReference type="AlphaFoldDB" id="A0A2G6K9Y5"/>
<dbReference type="Pfam" id="PF25601">
    <property type="entry name" value="AAA_lid_14"/>
    <property type="match status" value="1"/>
</dbReference>
<dbReference type="GO" id="GO:0043565">
    <property type="term" value="F:sequence-specific DNA binding"/>
    <property type="evidence" value="ECO:0007669"/>
    <property type="project" value="InterPro"/>
</dbReference>
<dbReference type="InterPro" id="IPR009057">
    <property type="entry name" value="Homeodomain-like_sf"/>
</dbReference>
<dbReference type="GO" id="GO:0005524">
    <property type="term" value="F:ATP binding"/>
    <property type="evidence" value="ECO:0007669"/>
    <property type="project" value="UniProtKB-KW"/>
</dbReference>
<feature type="domain" description="PAS" evidence="8">
    <location>
        <begin position="161"/>
        <end position="208"/>
    </location>
</feature>
<dbReference type="Pfam" id="PF13426">
    <property type="entry name" value="PAS_9"/>
    <property type="match status" value="1"/>
</dbReference>
<dbReference type="Proteomes" id="UP000230821">
    <property type="component" value="Unassembled WGS sequence"/>
</dbReference>
<keyword evidence="2" id="KW-0067">ATP-binding</keyword>
<dbReference type="CDD" id="cd19920">
    <property type="entry name" value="REC_PA4781-like"/>
    <property type="match status" value="1"/>
</dbReference>
<reference evidence="9 10" key="1">
    <citation type="submission" date="2017-10" db="EMBL/GenBank/DDBJ databases">
        <title>Novel microbial diversity and functional potential in the marine mammal oral microbiome.</title>
        <authorList>
            <person name="Dudek N.K."/>
            <person name="Sun C.L."/>
            <person name="Burstein D."/>
            <person name="Kantor R.S."/>
            <person name="Aliaga Goltsman D.S."/>
            <person name="Bik E.M."/>
            <person name="Thomas B.C."/>
            <person name="Banfield J.F."/>
            <person name="Relman D.A."/>
        </authorList>
    </citation>
    <scope>NUCLEOTIDE SEQUENCE [LARGE SCALE GENOMIC DNA]</scope>
    <source>
        <strain evidence="9">DOLJORAL78_47_16</strain>
    </source>
</reference>
<dbReference type="PROSITE" id="PS50045">
    <property type="entry name" value="SIGMA54_INTERACT_4"/>
    <property type="match status" value="1"/>
</dbReference>
<protein>
    <submittedName>
        <fullName evidence="9">Sigma-54-dependent Fis family transcriptional regulator</fullName>
    </submittedName>
</protein>
<dbReference type="Pfam" id="PF00158">
    <property type="entry name" value="Sigma54_activat"/>
    <property type="match status" value="1"/>
</dbReference>
<keyword evidence="5" id="KW-0597">Phosphoprotein</keyword>
<dbReference type="Gene3D" id="1.10.8.60">
    <property type="match status" value="1"/>
</dbReference>
<evidence type="ECO:0000259" key="6">
    <source>
        <dbReference type="PROSITE" id="PS50045"/>
    </source>
</evidence>
<evidence type="ECO:0000256" key="4">
    <source>
        <dbReference type="ARBA" id="ARBA00023163"/>
    </source>
</evidence>
<dbReference type="InterPro" id="IPR002078">
    <property type="entry name" value="Sigma_54_int"/>
</dbReference>